<gene>
    <name evidence="1" type="ORF">QJV27_02000</name>
</gene>
<proteinExistence type="predicted"/>
<comment type="caution">
    <text evidence="1">The sequence shown here is derived from an EMBL/GenBank/DDBJ whole genome shotgun (WGS) entry which is preliminary data.</text>
</comment>
<dbReference type="Proteomes" id="UP001431634">
    <property type="component" value="Unassembled WGS sequence"/>
</dbReference>
<evidence type="ECO:0000313" key="1">
    <source>
        <dbReference type="EMBL" id="MDI2090163.1"/>
    </source>
</evidence>
<dbReference type="InterPro" id="IPR012334">
    <property type="entry name" value="Pectin_lyas_fold"/>
</dbReference>
<dbReference type="RefSeq" id="WP_281447314.1">
    <property type="nucleotide sequence ID" value="NZ_JASBAO010000001.1"/>
</dbReference>
<name>A0ABT6PZ77_9PROT</name>
<dbReference type="EMBL" id="JASBAO010000001">
    <property type="protein sequence ID" value="MDI2090163.1"/>
    <property type="molecule type" value="Genomic_DNA"/>
</dbReference>
<evidence type="ECO:0000313" key="2">
    <source>
        <dbReference type="Proteomes" id="UP001431634"/>
    </source>
</evidence>
<dbReference type="Gene3D" id="2.160.20.10">
    <property type="entry name" value="Single-stranded right-handed beta-helix, Pectin lyase-like"/>
    <property type="match status" value="1"/>
</dbReference>
<reference evidence="1" key="1">
    <citation type="submission" date="2023-05" db="EMBL/GenBank/DDBJ databases">
        <title>Whole genome sequence of Commensalibacter sp.</title>
        <authorList>
            <person name="Charoenyingcharoen P."/>
            <person name="Yukphan P."/>
        </authorList>
    </citation>
    <scope>NUCLEOTIDE SEQUENCE</scope>
    <source>
        <strain evidence="1">TBRC 16381</strain>
    </source>
</reference>
<accession>A0ABT6PZ77</accession>
<organism evidence="1 2">
    <name type="scientific">Commensalibacter oyaizuii</name>
    <dbReference type="NCBI Taxonomy" id="3043873"/>
    <lineage>
        <taxon>Bacteria</taxon>
        <taxon>Pseudomonadati</taxon>
        <taxon>Pseudomonadota</taxon>
        <taxon>Alphaproteobacteria</taxon>
        <taxon>Acetobacterales</taxon>
        <taxon>Acetobacteraceae</taxon>
    </lineage>
</organism>
<sequence length="42" mass="4782">MPLVNQRPTIDVTHNRVDQVNIAHSNGAGLPHNRFDQYNVNE</sequence>
<protein>
    <submittedName>
        <fullName evidence="1">Uncharacterized protein</fullName>
    </submittedName>
</protein>
<keyword evidence="2" id="KW-1185">Reference proteome</keyword>